<proteinExistence type="predicted"/>
<keyword evidence="2" id="KW-1185">Reference proteome</keyword>
<dbReference type="AlphaFoldDB" id="A0A9J6GMC9"/>
<organism evidence="1 2">
    <name type="scientific">Haemaphysalis longicornis</name>
    <name type="common">Bush tick</name>
    <dbReference type="NCBI Taxonomy" id="44386"/>
    <lineage>
        <taxon>Eukaryota</taxon>
        <taxon>Metazoa</taxon>
        <taxon>Ecdysozoa</taxon>
        <taxon>Arthropoda</taxon>
        <taxon>Chelicerata</taxon>
        <taxon>Arachnida</taxon>
        <taxon>Acari</taxon>
        <taxon>Parasitiformes</taxon>
        <taxon>Ixodida</taxon>
        <taxon>Ixodoidea</taxon>
        <taxon>Ixodidae</taxon>
        <taxon>Haemaphysalinae</taxon>
        <taxon>Haemaphysalis</taxon>
    </lineage>
</organism>
<comment type="caution">
    <text evidence="1">The sequence shown here is derived from an EMBL/GenBank/DDBJ whole genome shotgun (WGS) entry which is preliminary data.</text>
</comment>
<dbReference type="EMBL" id="JABSTR010000008">
    <property type="protein sequence ID" value="KAH9376402.1"/>
    <property type="molecule type" value="Genomic_DNA"/>
</dbReference>
<sequence>MKVAQTSLKLSPLSNEAYRNGLRGSRIELASKQGEECRLIGEDDVFTLFIPVLMSPGKYQTPIFVCSAQNRLLDGYPAFEASRMQKTLNCCV</sequence>
<dbReference type="Proteomes" id="UP000821853">
    <property type="component" value="Unassembled WGS sequence"/>
</dbReference>
<accession>A0A9J6GMC9</accession>
<evidence type="ECO:0000313" key="2">
    <source>
        <dbReference type="Proteomes" id="UP000821853"/>
    </source>
</evidence>
<evidence type="ECO:0000313" key="1">
    <source>
        <dbReference type="EMBL" id="KAH9376402.1"/>
    </source>
</evidence>
<dbReference type="VEuPathDB" id="VectorBase:HLOH_056640"/>
<protein>
    <submittedName>
        <fullName evidence="1">Uncharacterized protein</fullName>
    </submittedName>
</protein>
<reference evidence="1 2" key="1">
    <citation type="journal article" date="2020" name="Cell">
        <title>Large-Scale Comparative Analyses of Tick Genomes Elucidate Their Genetic Diversity and Vector Capacities.</title>
        <authorList>
            <consortium name="Tick Genome and Microbiome Consortium (TIGMIC)"/>
            <person name="Jia N."/>
            <person name="Wang J."/>
            <person name="Shi W."/>
            <person name="Du L."/>
            <person name="Sun Y."/>
            <person name="Zhan W."/>
            <person name="Jiang J.F."/>
            <person name="Wang Q."/>
            <person name="Zhang B."/>
            <person name="Ji P."/>
            <person name="Bell-Sakyi L."/>
            <person name="Cui X.M."/>
            <person name="Yuan T.T."/>
            <person name="Jiang B.G."/>
            <person name="Yang W.F."/>
            <person name="Lam T.T."/>
            <person name="Chang Q.C."/>
            <person name="Ding S.J."/>
            <person name="Wang X.J."/>
            <person name="Zhu J.G."/>
            <person name="Ruan X.D."/>
            <person name="Zhao L."/>
            <person name="Wei J.T."/>
            <person name="Ye R.Z."/>
            <person name="Que T.C."/>
            <person name="Du C.H."/>
            <person name="Zhou Y.H."/>
            <person name="Cheng J.X."/>
            <person name="Dai P.F."/>
            <person name="Guo W.B."/>
            <person name="Han X.H."/>
            <person name="Huang E.J."/>
            <person name="Li L.F."/>
            <person name="Wei W."/>
            <person name="Gao Y.C."/>
            <person name="Liu J.Z."/>
            <person name="Shao H.Z."/>
            <person name="Wang X."/>
            <person name="Wang C.C."/>
            <person name="Yang T.C."/>
            <person name="Huo Q.B."/>
            <person name="Li W."/>
            <person name="Chen H.Y."/>
            <person name="Chen S.E."/>
            <person name="Zhou L.G."/>
            <person name="Ni X.B."/>
            <person name="Tian J.H."/>
            <person name="Sheng Y."/>
            <person name="Liu T."/>
            <person name="Pan Y.S."/>
            <person name="Xia L.Y."/>
            <person name="Li J."/>
            <person name="Zhao F."/>
            <person name="Cao W.C."/>
        </authorList>
    </citation>
    <scope>NUCLEOTIDE SEQUENCE [LARGE SCALE GENOMIC DNA]</scope>
    <source>
        <strain evidence="1">HaeL-2018</strain>
    </source>
</reference>
<name>A0A9J6GMC9_HAELO</name>
<gene>
    <name evidence="1" type="ORF">HPB48_010376</name>
</gene>